<accession>A0A933IBS0</accession>
<proteinExistence type="predicted"/>
<sequence>METKTPDEITSAQSTFLEQTAATIVAYGSNPIVVARICEVVQNRISIMPGAALGLARAGYPQSTELVLDLVKSKAEGLRSWCEAIGRLGLSSSSLIDYLRALKDDVSVTKTTLTTLKGEVTGTLRAAAAQALGATHALEVALNEVLGI</sequence>
<name>A0A933IBS0_UNCT6</name>
<comment type="caution">
    <text evidence="1">The sequence shown here is derived from an EMBL/GenBank/DDBJ whole genome shotgun (WGS) entry which is preliminary data.</text>
</comment>
<dbReference type="AlphaFoldDB" id="A0A933IBS0"/>
<dbReference type="Proteomes" id="UP000736328">
    <property type="component" value="Unassembled WGS sequence"/>
</dbReference>
<organism evidence="1 2">
    <name type="scientific">candidate division TA06 bacterium</name>
    <dbReference type="NCBI Taxonomy" id="2250710"/>
    <lineage>
        <taxon>Bacteria</taxon>
        <taxon>Bacteria division TA06</taxon>
    </lineage>
</organism>
<protein>
    <submittedName>
        <fullName evidence="1">Uncharacterized protein</fullName>
    </submittedName>
</protein>
<gene>
    <name evidence="1" type="ORF">HY768_07475</name>
</gene>
<evidence type="ECO:0000313" key="2">
    <source>
        <dbReference type="Proteomes" id="UP000736328"/>
    </source>
</evidence>
<evidence type="ECO:0000313" key="1">
    <source>
        <dbReference type="EMBL" id="MBI4727048.1"/>
    </source>
</evidence>
<reference evidence="1" key="1">
    <citation type="submission" date="2020-07" db="EMBL/GenBank/DDBJ databases">
        <title>Huge and variable diversity of episymbiotic CPR bacteria and DPANN archaea in groundwater ecosystems.</title>
        <authorList>
            <person name="He C.Y."/>
            <person name="Keren R."/>
            <person name="Whittaker M."/>
            <person name="Farag I.F."/>
            <person name="Doudna J."/>
            <person name="Cate J.H.D."/>
            <person name="Banfield J.F."/>
        </authorList>
    </citation>
    <scope>NUCLEOTIDE SEQUENCE</scope>
    <source>
        <strain evidence="1">NC_groundwater_1520_Pr4_B-0.1um_53_5</strain>
    </source>
</reference>
<dbReference type="EMBL" id="JACQXR010000099">
    <property type="protein sequence ID" value="MBI4727048.1"/>
    <property type="molecule type" value="Genomic_DNA"/>
</dbReference>